<evidence type="ECO:0000313" key="2">
    <source>
        <dbReference type="EMBL" id="RDI98656.1"/>
    </source>
</evidence>
<accession>A0A370K7M5</accession>
<keyword evidence="3" id="KW-1185">Reference proteome</keyword>
<dbReference type="AlphaFoldDB" id="A0A370K7M5"/>
<evidence type="ECO:0000256" key="1">
    <source>
        <dbReference type="SAM" id="MobiDB-lite"/>
    </source>
</evidence>
<feature type="compositionally biased region" description="Pro residues" evidence="1">
    <location>
        <begin position="84"/>
        <end position="94"/>
    </location>
</feature>
<protein>
    <submittedName>
        <fullName evidence="2">Uncharacterized protein</fullName>
    </submittedName>
</protein>
<dbReference type="Proteomes" id="UP000254711">
    <property type="component" value="Unassembled WGS sequence"/>
</dbReference>
<comment type="caution">
    <text evidence="2">The sequence shown here is derived from an EMBL/GenBank/DDBJ whole genome shotgun (WGS) entry which is preliminary data.</text>
</comment>
<feature type="region of interest" description="Disordered" evidence="1">
    <location>
        <begin position="76"/>
        <end position="122"/>
    </location>
</feature>
<dbReference type="EMBL" id="QQSY01000002">
    <property type="protein sequence ID" value="RDI98656.1"/>
    <property type="molecule type" value="Genomic_DNA"/>
</dbReference>
<organism evidence="2 3">
    <name type="scientific">Dyella solisilvae</name>
    <dbReference type="NCBI Taxonomy" id="1920168"/>
    <lineage>
        <taxon>Bacteria</taxon>
        <taxon>Pseudomonadati</taxon>
        <taxon>Pseudomonadota</taxon>
        <taxon>Gammaproteobacteria</taxon>
        <taxon>Lysobacterales</taxon>
        <taxon>Rhodanobacteraceae</taxon>
        <taxon>Dyella</taxon>
    </lineage>
</organism>
<name>A0A370K7M5_9GAMM</name>
<sequence length="122" mass="12350">MAGLMGQTAWAQSPAAAGGSYQTPLTDAVHARETTGQVRATAPDSLPTLPTGPSALAKASTETLGLLAKAAVVRAAERSGTYQPTPPPSYPPLRPNLAVPEPGTARADCQSNGSLAWPGMCP</sequence>
<gene>
    <name evidence="2" type="ORF">DVT68_09035</name>
</gene>
<feature type="region of interest" description="Disordered" evidence="1">
    <location>
        <begin position="1"/>
        <end position="55"/>
    </location>
</feature>
<proteinExistence type="predicted"/>
<reference evidence="2 3" key="1">
    <citation type="submission" date="2018-07" db="EMBL/GenBank/DDBJ databases">
        <title>Dyella solisilvae sp. nov., isolated from the pine and broad-leaved mixed forest soil.</title>
        <authorList>
            <person name="Gao Z."/>
            <person name="Qiu L."/>
        </authorList>
    </citation>
    <scope>NUCLEOTIDE SEQUENCE [LARGE SCALE GENOMIC DNA]</scope>
    <source>
        <strain evidence="2 3">DHG54</strain>
    </source>
</reference>
<evidence type="ECO:0000313" key="3">
    <source>
        <dbReference type="Proteomes" id="UP000254711"/>
    </source>
</evidence>